<evidence type="ECO:0000313" key="2">
    <source>
        <dbReference type="Proteomes" id="UP000069850"/>
    </source>
</evidence>
<dbReference type="InterPro" id="IPR011330">
    <property type="entry name" value="Glyco_hydro/deAcase_b/a-brl"/>
</dbReference>
<evidence type="ECO:0000313" key="1">
    <source>
        <dbReference type="EMBL" id="CVK33536.1"/>
    </source>
</evidence>
<dbReference type="EMBL" id="LT158599">
    <property type="protein sequence ID" value="CVK33536.1"/>
    <property type="molecule type" value="Genomic_DNA"/>
</dbReference>
<dbReference type="KEGG" id="mema:MMAB1_2323"/>
<dbReference type="Proteomes" id="UP000069850">
    <property type="component" value="Chromosome 1"/>
</dbReference>
<name>A0A0X3BN47_9EURY</name>
<protein>
    <recommendedName>
        <fullName evidence="3">NodB homology domain-containing protein</fullName>
    </recommendedName>
</protein>
<proteinExistence type="predicted"/>
<reference evidence="1 2" key="1">
    <citation type="submission" date="2016-01" db="EMBL/GenBank/DDBJ databases">
        <authorList>
            <person name="Manzoor S."/>
        </authorList>
    </citation>
    <scope>NUCLEOTIDE SEQUENCE [LARGE SCALE GENOMIC DNA]</scope>
    <source>
        <strain evidence="1">Methanoculleus sp MAB1</strain>
    </source>
</reference>
<dbReference type="Gene3D" id="3.20.20.370">
    <property type="entry name" value="Glycoside hydrolase/deacetylase"/>
    <property type="match status" value="1"/>
</dbReference>
<accession>A0A0X3BN47</accession>
<dbReference type="AlphaFoldDB" id="A0A0X3BN47"/>
<dbReference type="SUPFAM" id="SSF88713">
    <property type="entry name" value="Glycoside hydrolase/deacetylase"/>
    <property type="match status" value="1"/>
</dbReference>
<dbReference type="CDD" id="cd10931">
    <property type="entry name" value="CE4_u7"/>
    <property type="match status" value="1"/>
</dbReference>
<gene>
    <name evidence="1" type="ORF">MMAB1_2323</name>
</gene>
<sequence>MRMVASEEILTPDIAQENPELWDLFTGKDEYDPEVVDQFGRVLPNTCGKKGFFEPLVSQYLIERGCEFEYPDGQPFAVCLTHDIDHIYQPILGKGLTAAAAIRDGRFRSALQTIRQIHNKRHPWCNLRTITEIEERYGARSSFFILALDPSDQDYTYDALDLESDLGEIADEGWGVGLHGGYLASTSLEGLIKDKERLEKILGKPVLGYRAHNLRFKVPETWELLAKAGFRYDTTYGHAGRAGFRNGMCHPFQPFNLNTSRFVDIVELPLAIMDRTCLTYLQLDARATYELASRLIDTVVTCHGVLTILWHNTTLDGALAGVYEKILQCCSERGAWITSGEEICSWWQKQGTNSSPQGELSLMARQIGSPQPLVHSGSKHI</sequence>
<organism evidence="1 2">
    <name type="scientific">Methanoculleus bourgensis</name>
    <dbReference type="NCBI Taxonomy" id="83986"/>
    <lineage>
        <taxon>Archaea</taxon>
        <taxon>Methanobacteriati</taxon>
        <taxon>Methanobacteriota</taxon>
        <taxon>Stenosarchaea group</taxon>
        <taxon>Methanomicrobia</taxon>
        <taxon>Methanomicrobiales</taxon>
        <taxon>Methanomicrobiaceae</taxon>
        <taxon>Methanoculleus</taxon>
    </lineage>
</organism>
<evidence type="ECO:0008006" key="3">
    <source>
        <dbReference type="Google" id="ProtNLM"/>
    </source>
</evidence>
<dbReference type="GO" id="GO:0005975">
    <property type="term" value="P:carbohydrate metabolic process"/>
    <property type="evidence" value="ECO:0007669"/>
    <property type="project" value="InterPro"/>
</dbReference>